<dbReference type="OrthoDB" id="3254802at2"/>
<dbReference type="Proteomes" id="UP001519309">
    <property type="component" value="Unassembled WGS sequence"/>
</dbReference>
<dbReference type="EMBL" id="CP016279">
    <property type="protein sequence ID" value="ANP49844.1"/>
    <property type="molecule type" value="Genomic_DNA"/>
</dbReference>
<evidence type="ECO:0000313" key="4">
    <source>
        <dbReference type="Proteomes" id="UP001519309"/>
    </source>
</evidence>
<protein>
    <submittedName>
        <fullName evidence="1">Uncharacterized protein</fullName>
    </submittedName>
</protein>
<organism evidence="1 3">
    <name type="scientific">Streptomyces griseochromogenes</name>
    <dbReference type="NCBI Taxonomy" id="68214"/>
    <lineage>
        <taxon>Bacteria</taxon>
        <taxon>Bacillati</taxon>
        <taxon>Actinomycetota</taxon>
        <taxon>Actinomycetes</taxon>
        <taxon>Kitasatosporales</taxon>
        <taxon>Streptomycetaceae</taxon>
        <taxon>Streptomyces</taxon>
    </lineage>
</organism>
<sequence length="98" mass="10512">MFAPVTSDPTASHLIDARAGFGDKALSVIRTARFEVHCHAWMLAVMDALHAHREATVDLDGVLVIARSDKAPESWDSPAVSVLCGSSAKIRTMLPGWA</sequence>
<evidence type="ECO:0000313" key="3">
    <source>
        <dbReference type="Proteomes" id="UP000092659"/>
    </source>
</evidence>
<dbReference type="EMBL" id="JAGGLP010000009">
    <property type="protein sequence ID" value="MBP2051663.1"/>
    <property type="molecule type" value="Genomic_DNA"/>
</dbReference>
<dbReference type="Proteomes" id="UP000092659">
    <property type="component" value="Chromosome"/>
</dbReference>
<proteinExistence type="predicted"/>
<accession>A0A1B1ATF6</accession>
<evidence type="ECO:0000313" key="1">
    <source>
        <dbReference type="EMBL" id="ANP49844.1"/>
    </source>
</evidence>
<dbReference type="AlphaFoldDB" id="A0A1B1ATF6"/>
<name>A0A1B1ATF6_9ACTN</name>
<dbReference type="RefSeq" id="WP_067301594.1">
    <property type="nucleotide sequence ID" value="NZ_CP016279.1"/>
</dbReference>
<dbReference type="KEGG" id="sgs:AVL59_09665"/>
<keyword evidence="4" id="KW-1185">Reference proteome</keyword>
<evidence type="ECO:0000313" key="2">
    <source>
        <dbReference type="EMBL" id="MBP2051663.1"/>
    </source>
</evidence>
<gene>
    <name evidence="1" type="ORF">AVL59_09665</name>
    <name evidence="2" type="ORF">J2Z21_004640</name>
</gene>
<reference evidence="1 3" key="1">
    <citation type="submission" date="2016-06" db="EMBL/GenBank/DDBJ databases">
        <title>Complete genome sequence of Streptomyces griseochromogenes ATCC 14511, the Blasticidin S producer.</title>
        <authorList>
            <person name="Wu L."/>
        </authorList>
    </citation>
    <scope>NUCLEOTIDE SEQUENCE [LARGE SCALE GENOMIC DNA]</scope>
    <source>
        <strain evidence="1 3">ATCC 14511</strain>
    </source>
</reference>
<dbReference type="STRING" id="68214.AVL59_09665"/>
<reference evidence="2 4" key="2">
    <citation type="submission" date="2021-03" db="EMBL/GenBank/DDBJ databases">
        <title>Genomic Encyclopedia of Type Strains, Phase IV (KMG-IV): sequencing the most valuable type-strain genomes for metagenomic binning, comparative biology and taxonomic classification.</title>
        <authorList>
            <person name="Goeker M."/>
        </authorList>
    </citation>
    <scope>NUCLEOTIDE SEQUENCE [LARGE SCALE GENOMIC DNA]</scope>
    <source>
        <strain evidence="2 4">DSM 40499</strain>
    </source>
</reference>